<dbReference type="Proteomes" id="UP000077824">
    <property type="component" value="Chromosome"/>
</dbReference>
<proteinExistence type="predicted"/>
<feature type="transmembrane region" description="Helical" evidence="1">
    <location>
        <begin position="89"/>
        <end position="106"/>
    </location>
</feature>
<evidence type="ECO:0000313" key="3">
    <source>
        <dbReference type="Proteomes" id="UP000077824"/>
    </source>
</evidence>
<keyword evidence="1" id="KW-0472">Membrane</keyword>
<keyword evidence="1" id="KW-0812">Transmembrane</keyword>
<dbReference type="OrthoDB" id="1263388at2"/>
<dbReference type="STRING" id="1685010.A0O34_18195"/>
<dbReference type="EMBL" id="CP015199">
    <property type="protein sequence ID" value="ANF52327.1"/>
    <property type="molecule type" value="Genomic_DNA"/>
</dbReference>
<evidence type="ECO:0000313" key="2">
    <source>
        <dbReference type="EMBL" id="ANF52327.1"/>
    </source>
</evidence>
<reference evidence="2 3" key="1">
    <citation type="submission" date="2016-04" db="EMBL/GenBank/DDBJ databases">
        <title>Complete Genome Sequence of Chryseobacterium sp. IHBB 10212.</title>
        <authorList>
            <person name="Pal M."/>
            <person name="Swarnkar M.K."/>
            <person name="Kaushal K."/>
            <person name="Chhibber S."/>
            <person name="Singh A.K."/>
            <person name="Gulati A."/>
        </authorList>
    </citation>
    <scope>NUCLEOTIDE SEQUENCE [LARGE SCALE GENOMIC DNA]</scope>
    <source>
        <strain evidence="2 3">IHBB 10212</strain>
    </source>
</reference>
<keyword evidence="1" id="KW-1133">Transmembrane helix</keyword>
<feature type="transmembrane region" description="Helical" evidence="1">
    <location>
        <begin position="61"/>
        <end position="83"/>
    </location>
</feature>
<dbReference type="AlphaFoldDB" id="A0A172XZ82"/>
<sequence length="108" mass="12752">MNDELKKEIHSKYKKYVTENYNEKYIYRLILQEGYNKQDVDEVMKEIHAEKQKVLKQKNKYRTIISIILYIVGTIVFFSGIVLMTLAGPRFGIAVIVLAVIIWIRANR</sequence>
<dbReference type="KEGG" id="chh:A0O34_18195"/>
<organism evidence="2 3">
    <name type="scientific">Chryseobacterium glaciei</name>
    <dbReference type="NCBI Taxonomy" id="1685010"/>
    <lineage>
        <taxon>Bacteria</taxon>
        <taxon>Pseudomonadati</taxon>
        <taxon>Bacteroidota</taxon>
        <taxon>Flavobacteriia</taxon>
        <taxon>Flavobacteriales</taxon>
        <taxon>Weeksellaceae</taxon>
        <taxon>Chryseobacterium group</taxon>
        <taxon>Chryseobacterium</taxon>
    </lineage>
</organism>
<name>A0A172XZ82_9FLAO</name>
<keyword evidence="3" id="KW-1185">Reference proteome</keyword>
<gene>
    <name evidence="2" type="ORF">A0O34_18195</name>
</gene>
<protein>
    <submittedName>
        <fullName evidence="2">Uncharacterized protein</fullName>
    </submittedName>
</protein>
<dbReference type="RefSeq" id="WP_066757868.1">
    <property type="nucleotide sequence ID" value="NZ_CP015199.1"/>
</dbReference>
<accession>A0A172XZ82</accession>
<evidence type="ECO:0000256" key="1">
    <source>
        <dbReference type="SAM" id="Phobius"/>
    </source>
</evidence>